<dbReference type="Pfam" id="PF07715">
    <property type="entry name" value="Plug"/>
    <property type="match status" value="1"/>
</dbReference>
<proteinExistence type="inferred from homology"/>
<evidence type="ECO:0000259" key="10">
    <source>
        <dbReference type="Pfam" id="PF00593"/>
    </source>
</evidence>
<gene>
    <name evidence="12" type="ORF">ACFSAH_06180</name>
</gene>
<dbReference type="EMBL" id="JBHUDG010000004">
    <property type="protein sequence ID" value="MFD1629459.1"/>
    <property type="molecule type" value="Genomic_DNA"/>
</dbReference>
<organism evidence="12 13">
    <name type="scientific">Pseudopedobacter beijingensis</name>
    <dbReference type="NCBI Taxonomy" id="1207056"/>
    <lineage>
        <taxon>Bacteria</taxon>
        <taxon>Pseudomonadati</taxon>
        <taxon>Bacteroidota</taxon>
        <taxon>Sphingobacteriia</taxon>
        <taxon>Sphingobacteriales</taxon>
        <taxon>Sphingobacteriaceae</taxon>
        <taxon>Pseudopedobacter</taxon>
    </lineage>
</organism>
<evidence type="ECO:0000256" key="3">
    <source>
        <dbReference type="ARBA" id="ARBA00022452"/>
    </source>
</evidence>
<evidence type="ECO:0000313" key="13">
    <source>
        <dbReference type="Proteomes" id="UP001597118"/>
    </source>
</evidence>
<dbReference type="InterPro" id="IPR023997">
    <property type="entry name" value="TonB-dep_OMP_SusC/RagA_CS"/>
</dbReference>
<dbReference type="Gene3D" id="2.40.170.20">
    <property type="entry name" value="TonB-dependent receptor, beta-barrel domain"/>
    <property type="match status" value="1"/>
</dbReference>
<evidence type="ECO:0000256" key="1">
    <source>
        <dbReference type="ARBA" id="ARBA00004571"/>
    </source>
</evidence>
<evidence type="ECO:0000259" key="11">
    <source>
        <dbReference type="Pfam" id="PF07715"/>
    </source>
</evidence>
<sequence length="1040" mass="114513">MLIASFLKAQISVSGRVTDSENQPLIGVSIAEKGSANNRVTGTDGSYSINLTSPNSILIFSYIGFGSQEIVLNGRKKINVIMLPDEKKLNEVVVIGYGTVKRRDVTGAISSIKGEDIMKASPSNILSGLQGRVAGVVINQNDGAPGAGLSMQIRGTNSFLGGTQPLYVIDGVPLAANNGSATPGALEAGDKQTINVLSFLNPADVESIDVLRDASATAIYGSRGANGVVLITTKKGRKGADKVELNLNYGFSGVIKKIEMLDAYNYASLQNEAYANSNIFEGTNYELPFPGEWRPSISNPNELFYAKGPEDFIGKSTNWQDEILRTAKIHNHTLTISGGDEKGNYSLSGNYLDQQGVISSSSYKKYGANLNLFRNVKKWLTAGSFTSYSHSENSMVKTNTEDLSVQAGVVRAALAFQPTASIIDSTLNDFSRSITTSNPYLYVNNVLNRIEVNQVFSSNYLEVALPAGFKFRQNIGIGVYGSLRDQYYPRLVYEGMQSQGLAYKSDNNSRSMTSESILSYIKALDLHNISATVGTTYESFVSTYKNQQASNFVNDLLENNNMAGGQTYSPPRSGKSSSALSSVLARVNYSYDSRYMFTVSFRGDGSSKFAKNNKWAFFPSAAIAWNLGREEFLESNKLISEAKMRFSYGRTGNQAINSYQSLSKLIPYNYTLEGKLSSGYADDVWAGPANENLKWETTDQFNAGADVGLLNNKIRFNVDLYYKKTFDLLQNIVTPGSTGFTFALQNVGSIQNKGIEFSLTTTPISSKDFLWNIGGNIAFNRNKILDIGDVEHQFANSVKFNNDLPFIQKAGLPVGALYGYIEDGIFRNEAEVRAHPFYANQSEAIIKRTVGEIRYRDITPDGVLTDKDRGVIGDVNPDFTYGFTTDFHYKKLDLSIFIQGVKGGDVISMNTLYLSNVGAYNNVTKDIYNNRWTPENWEHATNPKAEVQYWRTFNFSRRFVEDGSYIRLKNVNVGYTFNINKRIIEKARVFVVGSNLLTITNYSGFDPDVNGYGENPALRGVDLGGYPNSRTVNFGVQCIF</sequence>
<feature type="domain" description="TonB-dependent receptor-like beta-barrel" evidence="10">
    <location>
        <begin position="467"/>
        <end position="818"/>
    </location>
</feature>
<dbReference type="Pfam" id="PF00593">
    <property type="entry name" value="TonB_dep_Rec_b-barrel"/>
    <property type="match status" value="1"/>
</dbReference>
<comment type="caution">
    <text evidence="12">The sequence shown here is derived from an EMBL/GenBank/DDBJ whole genome shotgun (WGS) entry which is preliminary data.</text>
</comment>
<protein>
    <submittedName>
        <fullName evidence="12">SusC/RagA family TonB-linked outer membrane protein</fullName>
    </submittedName>
</protein>
<evidence type="ECO:0000313" key="12">
    <source>
        <dbReference type="EMBL" id="MFD1629459.1"/>
    </source>
</evidence>
<evidence type="ECO:0000256" key="8">
    <source>
        <dbReference type="PROSITE-ProRule" id="PRU01360"/>
    </source>
</evidence>
<accession>A0ABW4IAW9</accession>
<evidence type="ECO:0000256" key="4">
    <source>
        <dbReference type="ARBA" id="ARBA00022692"/>
    </source>
</evidence>
<keyword evidence="3 8" id="KW-1134">Transmembrane beta strand</keyword>
<dbReference type="Proteomes" id="UP001597118">
    <property type="component" value="Unassembled WGS sequence"/>
</dbReference>
<dbReference type="InterPro" id="IPR023996">
    <property type="entry name" value="TonB-dep_OMP_SusC/RagA"/>
</dbReference>
<evidence type="ECO:0000256" key="2">
    <source>
        <dbReference type="ARBA" id="ARBA00022448"/>
    </source>
</evidence>
<dbReference type="PROSITE" id="PS52016">
    <property type="entry name" value="TONB_DEPENDENT_REC_3"/>
    <property type="match status" value="1"/>
</dbReference>
<keyword evidence="4 8" id="KW-0812">Transmembrane</keyword>
<dbReference type="Gene3D" id="2.60.40.1120">
    <property type="entry name" value="Carboxypeptidase-like, regulatory domain"/>
    <property type="match status" value="1"/>
</dbReference>
<dbReference type="InterPro" id="IPR008969">
    <property type="entry name" value="CarboxyPept-like_regulatory"/>
</dbReference>
<dbReference type="InterPro" id="IPR037066">
    <property type="entry name" value="Plug_dom_sf"/>
</dbReference>
<comment type="similarity">
    <text evidence="8 9">Belongs to the TonB-dependent receptor family.</text>
</comment>
<dbReference type="Pfam" id="PF13715">
    <property type="entry name" value="CarbopepD_reg_2"/>
    <property type="match status" value="1"/>
</dbReference>
<evidence type="ECO:0000256" key="6">
    <source>
        <dbReference type="ARBA" id="ARBA00023136"/>
    </source>
</evidence>
<dbReference type="NCBIfam" id="TIGR04057">
    <property type="entry name" value="SusC_RagA_signa"/>
    <property type="match status" value="1"/>
</dbReference>
<keyword evidence="6 8" id="KW-0472">Membrane</keyword>
<name>A0ABW4IAW9_9SPHI</name>
<evidence type="ECO:0000256" key="9">
    <source>
        <dbReference type="RuleBase" id="RU003357"/>
    </source>
</evidence>
<comment type="subcellular location">
    <subcellularLocation>
        <location evidence="1 8">Cell outer membrane</location>
        <topology evidence="1 8">Multi-pass membrane protein</topology>
    </subcellularLocation>
</comment>
<dbReference type="SUPFAM" id="SSF56935">
    <property type="entry name" value="Porins"/>
    <property type="match status" value="1"/>
</dbReference>
<keyword evidence="7 8" id="KW-0998">Cell outer membrane</keyword>
<keyword evidence="5 9" id="KW-0798">TonB box</keyword>
<dbReference type="InterPro" id="IPR039426">
    <property type="entry name" value="TonB-dep_rcpt-like"/>
</dbReference>
<dbReference type="InterPro" id="IPR000531">
    <property type="entry name" value="Beta-barrel_TonB"/>
</dbReference>
<keyword evidence="2 8" id="KW-0813">Transport</keyword>
<dbReference type="InterPro" id="IPR036942">
    <property type="entry name" value="Beta-barrel_TonB_sf"/>
</dbReference>
<dbReference type="NCBIfam" id="TIGR04056">
    <property type="entry name" value="OMP_RagA_SusC"/>
    <property type="match status" value="1"/>
</dbReference>
<dbReference type="Gene3D" id="2.170.130.10">
    <property type="entry name" value="TonB-dependent receptor, plug domain"/>
    <property type="match status" value="1"/>
</dbReference>
<dbReference type="InterPro" id="IPR012910">
    <property type="entry name" value="Plug_dom"/>
</dbReference>
<reference evidence="13" key="1">
    <citation type="journal article" date="2019" name="Int. J. Syst. Evol. Microbiol.">
        <title>The Global Catalogue of Microorganisms (GCM) 10K type strain sequencing project: providing services to taxonomists for standard genome sequencing and annotation.</title>
        <authorList>
            <consortium name="The Broad Institute Genomics Platform"/>
            <consortium name="The Broad Institute Genome Sequencing Center for Infectious Disease"/>
            <person name="Wu L."/>
            <person name="Ma J."/>
        </authorList>
    </citation>
    <scope>NUCLEOTIDE SEQUENCE [LARGE SCALE GENOMIC DNA]</scope>
    <source>
        <strain evidence="13">CCUG 53762</strain>
    </source>
</reference>
<dbReference type="SUPFAM" id="SSF49464">
    <property type="entry name" value="Carboxypeptidase regulatory domain-like"/>
    <property type="match status" value="1"/>
</dbReference>
<evidence type="ECO:0000256" key="5">
    <source>
        <dbReference type="ARBA" id="ARBA00023077"/>
    </source>
</evidence>
<evidence type="ECO:0000256" key="7">
    <source>
        <dbReference type="ARBA" id="ARBA00023237"/>
    </source>
</evidence>
<keyword evidence="13" id="KW-1185">Reference proteome</keyword>
<feature type="domain" description="TonB-dependent receptor plug" evidence="11">
    <location>
        <begin position="102"/>
        <end position="228"/>
    </location>
</feature>